<keyword evidence="4" id="KW-1003">Cell membrane</keyword>
<evidence type="ECO:0000256" key="6">
    <source>
        <dbReference type="ARBA" id="ARBA00022927"/>
    </source>
</evidence>
<protein>
    <submittedName>
        <fullName evidence="11">Preprotein translocase subunit YajC</fullName>
    </submittedName>
</protein>
<dbReference type="PANTHER" id="PTHR33909:SF1">
    <property type="entry name" value="SEC TRANSLOCON ACCESSORY COMPLEX SUBUNIT YAJC"/>
    <property type="match status" value="1"/>
</dbReference>
<evidence type="ECO:0000256" key="10">
    <source>
        <dbReference type="SAM" id="Phobius"/>
    </source>
</evidence>
<proteinExistence type="inferred from homology"/>
<dbReference type="AlphaFoldDB" id="A0A1G6MZY2"/>
<organism evidence="11 12">
    <name type="scientific">Succiniclasticum ruminis</name>
    <dbReference type="NCBI Taxonomy" id="40841"/>
    <lineage>
        <taxon>Bacteria</taxon>
        <taxon>Bacillati</taxon>
        <taxon>Bacillota</taxon>
        <taxon>Negativicutes</taxon>
        <taxon>Acidaminococcales</taxon>
        <taxon>Acidaminococcaceae</taxon>
        <taxon>Succiniclasticum</taxon>
    </lineage>
</organism>
<evidence type="ECO:0000256" key="8">
    <source>
        <dbReference type="ARBA" id="ARBA00023010"/>
    </source>
</evidence>
<dbReference type="RefSeq" id="WP_093730781.1">
    <property type="nucleotide sequence ID" value="NZ_FMYW01000011.1"/>
</dbReference>
<comment type="similarity">
    <text evidence="2">Belongs to the YajC family.</text>
</comment>
<comment type="subcellular location">
    <subcellularLocation>
        <location evidence="1">Cell membrane</location>
        <topology evidence="1">Single-pass membrane protein</topology>
    </subcellularLocation>
</comment>
<keyword evidence="9 10" id="KW-0472">Membrane</keyword>
<keyword evidence="5 10" id="KW-0812">Transmembrane</keyword>
<reference evidence="12" key="1">
    <citation type="submission" date="2016-10" db="EMBL/GenBank/DDBJ databases">
        <authorList>
            <person name="Varghese N."/>
            <person name="Submissions S."/>
        </authorList>
    </citation>
    <scope>NUCLEOTIDE SEQUENCE [LARGE SCALE GENOMIC DNA]</scope>
    <source>
        <strain evidence="12">DSM 11005</strain>
    </source>
</reference>
<name>A0A1G6MZY2_9FIRM</name>
<dbReference type="InterPro" id="IPR003849">
    <property type="entry name" value="Preprotein_translocase_YajC"/>
</dbReference>
<gene>
    <name evidence="11" type="ORF">SAMN04487864_11161</name>
</gene>
<evidence type="ECO:0000256" key="9">
    <source>
        <dbReference type="ARBA" id="ARBA00023136"/>
    </source>
</evidence>
<dbReference type="SMART" id="SM01323">
    <property type="entry name" value="YajC"/>
    <property type="match status" value="1"/>
</dbReference>
<evidence type="ECO:0000256" key="5">
    <source>
        <dbReference type="ARBA" id="ARBA00022692"/>
    </source>
</evidence>
<dbReference type="NCBIfam" id="TIGR00739">
    <property type="entry name" value="yajC"/>
    <property type="match status" value="1"/>
</dbReference>
<dbReference type="PRINTS" id="PR01853">
    <property type="entry name" value="YAJCTRNLCASE"/>
</dbReference>
<evidence type="ECO:0000256" key="2">
    <source>
        <dbReference type="ARBA" id="ARBA00006742"/>
    </source>
</evidence>
<keyword evidence="6" id="KW-0653">Protein transport</keyword>
<evidence type="ECO:0000256" key="4">
    <source>
        <dbReference type="ARBA" id="ARBA00022475"/>
    </source>
</evidence>
<sequence>MNDMMVMANAILPFILMAGIFYFMLWRPQKQEQKRRKEMLDSLKRGDKIITIGGMYGTLTKVGPVKVKVRLAEGVEIEFARTAISGFQDAGADAQPQPETLDA</sequence>
<evidence type="ECO:0000313" key="11">
    <source>
        <dbReference type="EMBL" id="SDC61112.1"/>
    </source>
</evidence>
<dbReference type="OrthoDB" id="9800132at2"/>
<keyword evidence="12" id="KW-1185">Reference proteome</keyword>
<dbReference type="Proteomes" id="UP000198943">
    <property type="component" value="Unassembled WGS sequence"/>
</dbReference>
<evidence type="ECO:0000256" key="7">
    <source>
        <dbReference type="ARBA" id="ARBA00022989"/>
    </source>
</evidence>
<evidence type="ECO:0000256" key="1">
    <source>
        <dbReference type="ARBA" id="ARBA00004162"/>
    </source>
</evidence>
<dbReference type="Pfam" id="PF02699">
    <property type="entry name" value="YajC"/>
    <property type="match status" value="1"/>
</dbReference>
<evidence type="ECO:0000313" key="12">
    <source>
        <dbReference type="Proteomes" id="UP000198943"/>
    </source>
</evidence>
<accession>A0A1G6MZY2</accession>
<dbReference type="PANTHER" id="PTHR33909">
    <property type="entry name" value="SEC TRANSLOCON ACCESSORY COMPLEX SUBUNIT YAJC"/>
    <property type="match status" value="1"/>
</dbReference>
<evidence type="ECO:0000256" key="3">
    <source>
        <dbReference type="ARBA" id="ARBA00022448"/>
    </source>
</evidence>
<keyword evidence="7 10" id="KW-1133">Transmembrane helix</keyword>
<dbReference type="EMBL" id="FMYW01000011">
    <property type="protein sequence ID" value="SDC61112.1"/>
    <property type="molecule type" value="Genomic_DNA"/>
</dbReference>
<keyword evidence="3" id="KW-0813">Transport</keyword>
<dbReference type="GO" id="GO:0015031">
    <property type="term" value="P:protein transport"/>
    <property type="evidence" value="ECO:0007669"/>
    <property type="project" value="UniProtKB-KW"/>
</dbReference>
<feature type="transmembrane region" description="Helical" evidence="10">
    <location>
        <begin position="6"/>
        <end position="26"/>
    </location>
</feature>
<dbReference type="GO" id="GO:0005886">
    <property type="term" value="C:plasma membrane"/>
    <property type="evidence" value="ECO:0007669"/>
    <property type="project" value="UniProtKB-SubCell"/>
</dbReference>
<keyword evidence="8" id="KW-0811">Translocation</keyword>